<dbReference type="EMBL" id="CAJNOE010000854">
    <property type="protein sequence ID" value="CAF1346653.1"/>
    <property type="molecule type" value="Genomic_DNA"/>
</dbReference>
<feature type="non-terminal residue" evidence="1">
    <location>
        <position position="1"/>
    </location>
</feature>
<gene>
    <name evidence="1" type="ORF">IZO911_LOCUS36536</name>
</gene>
<comment type="caution">
    <text evidence="1">The sequence shown here is derived from an EMBL/GenBank/DDBJ whole genome shotgun (WGS) entry which is preliminary data.</text>
</comment>
<organism evidence="1 2">
    <name type="scientific">Adineta steineri</name>
    <dbReference type="NCBI Taxonomy" id="433720"/>
    <lineage>
        <taxon>Eukaryota</taxon>
        <taxon>Metazoa</taxon>
        <taxon>Spiralia</taxon>
        <taxon>Gnathifera</taxon>
        <taxon>Rotifera</taxon>
        <taxon>Eurotatoria</taxon>
        <taxon>Bdelloidea</taxon>
        <taxon>Adinetida</taxon>
        <taxon>Adinetidae</taxon>
        <taxon>Adineta</taxon>
    </lineage>
</organism>
<accession>A0A815H5P5</accession>
<name>A0A815H5P5_9BILA</name>
<evidence type="ECO:0000313" key="2">
    <source>
        <dbReference type="Proteomes" id="UP000663860"/>
    </source>
</evidence>
<dbReference type="AlphaFoldDB" id="A0A815H5P5"/>
<dbReference type="Proteomes" id="UP000663860">
    <property type="component" value="Unassembled WGS sequence"/>
</dbReference>
<proteinExistence type="predicted"/>
<protein>
    <submittedName>
        <fullName evidence="1">Uncharacterized protein</fullName>
    </submittedName>
</protein>
<evidence type="ECO:0000313" key="1">
    <source>
        <dbReference type="EMBL" id="CAF1346653.1"/>
    </source>
</evidence>
<sequence length="99" mass="11223">ILGVNSQGDDLPIDIRKDRPKDYHLLTTRLQRQREIYSSRLVLSCGTGIYQGYSRSKQISSKQFLIADGRMKIIPTVMSLLATLKSPASLLGMPVEFYY</sequence>
<reference evidence="1" key="1">
    <citation type="submission" date="2021-02" db="EMBL/GenBank/DDBJ databases">
        <authorList>
            <person name="Nowell W R."/>
        </authorList>
    </citation>
    <scope>NUCLEOTIDE SEQUENCE</scope>
</reference>